<accession>A0A8R7R9E3</accession>
<dbReference type="EnsemblPlants" id="TuG1812G0700006122.01.T01">
    <property type="protein sequence ID" value="TuG1812G0700006122.01.T01.cds466918"/>
    <property type="gene ID" value="TuG1812G0700006122.01"/>
</dbReference>
<dbReference type="PANTHER" id="PTHR31170">
    <property type="entry name" value="BNAC04G53230D PROTEIN"/>
    <property type="match status" value="1"/>
</dbReference>
<dbReference type="InterPro" id="IPR004158">
    <property type="entry name" value="DUF247_pln"/>
</dbReference>
<dbReference type="Pfam" id="PF03140">
    <property type="entry name" value="DUF247"/>
    <property type="match status" value="1"/>
</dbReference>
<protein>
    <submittedName>
        <fullName evidence="1">Uncharacterized protein</fullName>
    </submittedName>
</protein>
<reference evidence="1" key="2">
    <citation type="submission" date="2018-03" db="EMBL/GenBank/DDBJ databases">
        <title>The Triticum urartu genome reveals the dynamic nature of wheat genome evolution.</title>
        <authorList>
            <person name="Ling H."/>
            <person name="Ma B."/>
            <person name="Shi X."/>
            <person name="Liu H."/>
            <person name="Dong L."/>
            <person name="Sun H."/>
            <person name="Cao Y."/>
            <person name="Gao Q."/>
            <person name="Zheng S."/>
            <person name="Li Y."/>
            <person name="Yu Y."/>
            <person name="Du H."/>
            <person name="Qi M."/>
            <person name="Li Y."/>
            <person name="Yu H."/>
            <person name="Cui Y."/>
            <person name="Wang N."/>
            <person name="Chen C."/>
            <person name="Wu H."/>
            <person name="Zhao Y."/>
            <person name="Zhang J."/>
            <person name="Li Y."/>
            <person name="Zhou W."/>
            <person name="Zhang B."/>
            <person name="Hu W."/>
            <person name="Eijk M."/>
            <person name="Tang J."/>
            <person name="Witsenboer H."/>
            <person name="Zhao S."/>
            <person name="Li Z."/>
            <person name="Zhang A."/>
            <person name="Wang D."/>
            <person name="Liang C."/>
        </authorList>
    </citation>
    <scope>NUCLEOTIDE SEQUENCE [LARGE SCALE GENOMIC DNA]</scope>
    <source>
        <strain evidence="1">cv. G1812</strain>
    </source>
</reference>
<reference evidence="2" key="1">
    <citation type="journal article" date="2013" name="Nature">
        <title>Draft genome of the wheat A-genome progenitor Triticum urartu.</title>
        <authorList>
            <person name="Ling H.Q."/>
            <person name="Zhao S."/>
            <person name="Liu D."/>
            <person name="Wang J."/>
            <person name="Sun H."/>
            <person name="Zhang C."/>
            <person name="Fan H."/>
            <person name="Li D."/>
            <person name="Dong L."/>
            <person name="Tao Y."/>
            <person name="Gao C."/>
            <person name="Wu H."/>
            <person name="Li Y."/>
            <person name="Cui Y."/>
            <person name="Guo X."/>
            <person name="Zheng S."/>
            <person name="Wang B."/>
            <person name="Yu K."/>
            <person name="Liang Q."/>
            <person name="Yang W."/>
            <person name="Lou X."/>
            <person name="Chen J."/>
            <person name="Feng M."/>
            <person name="Jian J."/>
            <person name="Zhang X."/>
            <person name="Luo G."/>
            <person name="Jiang Y."/>
            <person name="Liu J."/>
            <person name="Wang Z."/>
            <person name="Sha Y."/>
            <person name="Zhang B."/>
            <person name="Wu H."/>
            <person name="Tang D."/>
            <person name="Shen Q."/>
            <person name="Xue P."/>
            <person name="Zou S."/>
            <person name="Wang X."/>
            <person name="Liu X."/>
            <person name="Wang F."/>
            <person name="Yang Y."/>
            <person name="An X."/>
            <person name="Dong Z."/>
            <person name="Zhang K."/>
            <person name="Zhang X."/>
            <person name="Luo M.C."/>
            <person name="Dvorak J."/>
            <person name="Tong Y."/>
            <person name="Wang J."/>
            <person name="Yang H."/>
            <person name="Li Z."/>
            <person name="Wang D."/>
            <person name="Zhang A."/>
            <person name="Wang J."/>
        </authorList>
    </citation>
    <scope>NUCLEOTIDE SEQUENCE</scope>
    <source>
        <strain evidence="2">cv. G1812</strain>
    </source>
</reference>
<evidence type="ECO:0000313" key="2">
    <source>
        <dbReference type="Proteomes" id="UP000015106"/>
    </source>
</evidence>
<dbReference type="PANTHER" id="PTHR31170:SF18">
    <property type="entry name" value="(WILD MALAYSIAN BANANA) HYPOTHETICAL PROTEIN"/>
    <property type="match status" value="1"/>
</dbReference>
<name>A0A8R7R9E3_TRIUA</name>
<dbReference type="Proteomes" id="UP000015106">
    <property type="component" value="Chromosome 7"/>
</dbReference>
<keyword evidence="2" id="KW-1185">Reference proteome</keyword>
<sequence>MSVKGEEKHSSSWVMEVEKMLADNDPHWRRMEAQRWEAQSIYRVLEWLKGDNSKAYRLQLVSLGPFHHGDINLLPMEEHKCRALVHFIKRSKKPLKDFISAIDDVAEELQAAYGGTTGGASSR</sequence>
<proteinExistence type="predicted"/>
<reference evidence="1" key="3">
    <citation type="submission" date="2022-06" db="UniProtKB">
        <authorList>
            <consortium name="EnsemblPlants"/>
        </authorList>
    </citation>
    <scope>IDENTIFICATION</scope>
</reference>
<evidence type="ECO:0000313" key="1">
    <source>
        <dbReference type="EnsemblPlants" id="TuG1812G0700006122.01.T01.cds466918"/>
    </source>
</evidence>
<dbReference type="Gramene" id="TuG1812G0700006122.01.T01">
    <property type="protein sequence ID" value="TuG1812G0700006122.01.T01.cds466918"/>
    <property type="gene ID" value="TuG1812G0700006122.01"/>
</dbReference>
<dbReference type="AlphaFoldDB" id="A0A8R7R9E3"/>
<organism evidence="1 2">
    <name type="scientific">Triticum urartu</name>
    <name type="common">Red wild einkorn</name>
    <name type="synonym">Crithodium urartu</name>
    <dbReference type="NCBI Taxonomy" id="4572"/>
    <lineage>
        <taxon>Eukaryota</taxon>
        <taxon>Viridiplantae</taxon>
        <taxon>Streptophyta</taxon>
        <taxon>Embryophyta</taxon>
        <taxon>Tracheophyta</taxon>
        <taxon>Spermatophyta</taxon>
        <taxon>Magnoliopsida</taxon>
        <taxon>Liliopsida</taxon>
        <taxon>Poales</taxon>
        <taxon>Poaceae</taxon>
        <taxon>BOP clade</taxon>
        <taxon>Pooideae</taxon>
        <taxon>Triticodae</taxon>
        <taxon>Triticeae</taxon>
        <taxon>Triticinae</taxon>
        <taxon>Triticum</taxon>
    </lineage>
</organism>